<dbReference type="AlphaFoldDB" id="A0A0W0CCL4"/>
<dbReference type="PANTHER" id="PTHR32198">
    <property type="entry name" value="MITOCHONDRIAL ESCAPE PROTEIN 2"/>
    <property type="match status" value="1"/>
</dbReference>
<dbReference type="GO" id="GO:0003723">
    <property type="term" value="F:RNA binding"/>
    <property type="evidence" value="ECO:0007669"/>
    <property type="project" value="UniProtKB-UniRule"/>
</dbReference>
<keyword evidence="6" id="KW-0809">Transit peptide</keyword>
<dbReference type="InterPro" id="IPR035979">
    <property type="entry name" value="RBD_domain_sf"/>
</dbReference>
<feature type="compositionally biased region" description="Basic and acidic residues" evidence="12">
    <location>
        <begin position="613"/>
        <end position="628"/>
    </location>
</feature>
<dbReference type="VEuPathDB" id="FungiDB:GVI51_M13739"/>
<evidence type="ECO:0000313" key="13">
    <source>
        <dbReference type="EMBL" id="KTA97406.1"/>
    </source>
</evidence>
<evidence type="ECO:0000256" key="1">
    <source>
        <dbReference type="ARBA" id="ARBA00004434"/>
    </source>
</evidence>
<name>A0A0W0CCL4_CANGB</name>
<dbReference type="InterPro" id="IPR018850">
    <property type="entry name" value="Mt_escape_2_C"/>
</dbReference>
<dbReference type="EMBL" id="LLZZ01000161">
    <property type="protein sequence ID" value="KTA97406.1"/>
    <property type="molecule type" value="Genomic_DNA"/>
</dbReference>
<dbReference type="SMART" id="SM00360">
    <property type="entry name" value="RRM"/>
    <property type="match status" value="1"/>
</dbReference>
<keyword evidence="11" id="KW-0507">mRNA processing</keyword>
<comment type="function">
    <text evidence="10 11">Plays a role in maintaining the mitochondrial genome and in controlling the mtDNA escape. Involved in the regulation of mtDNA nucleotide structure and number. May have a dispensable role in early maturation of pre-rRNA.</text>
</comment>
<evidence type="ECO:0000256" key="12">
    <source>
        <dbReference type="SAM" id="MobiDB-lite"/>
    </source>
</evidence>
<dbReference type="VEuPathDB" id="FungiDB:B1J91_M13761g"/>
<evidence type="ECO:0000256" key="5">
    <source>
        <dbReference type="ARBA" id="ARBA00022792"/>
    </source>
</evidence>
<proteinExistence type="inferred from homology"/>
<dbReference type="Pfam" id="PF10443">
    <property type="entry name" value="RNA12"/>
    <property type="match status" value="1"/>
</dbReference>
<evidence type="ECO:0000256" key="6">
    <source>
        <dbReference type="ARBA" id="ARBA00022946"/>
    </source>
</evidence>
<evidence type="ECO:0000313" key="14">
    <source>
        <dbReference type="Proteomes" id="UP000054886"/>
    </source>
</evidence>
<dbReference type="Gene3D" id="3.40.50.300">
    <property type="entry name" value="P-loop containing nucleotide triphosphate hydrolases"/>
    <property type="match status" value="1"/>
</dbReference>
<evidence type="ECO:0000256" key="4">
    <source>
        <dbReference type="ARBA" id="ARBA00022692"/>
    </source>
</evidence>
<evidence type="ECO:0000256" key="2">
    <source>
        <dbReference type="ARBA" id="ARBA00010320"/>
    </source>
</evidence>
<comment type="subcellular location">
    <subcellularLocation>
        <location evidence="1 11">Mitochondrion inner membrane</location>
        <topology evidence="1 11">Single-pass membrane protein</topology>
    </subcellularLocation>
</comment>
<dbReference type="Proteomes" id="UP000054886">
    <property type="component" value="Unassembled WGS sequence"/>
</dbReference>
<keyword evidence="9 11" id="KW-0472">Membrane</keyword>
<comment type="caution">
    <text evidence="13">The sequence shown here is derived from an EMBL/GenBank/DDBJ whole genome shotgun (WGS) entry which is preliminary data.</text>
</comment>
<evidence type="ECO:0000256" key="9">
    <source>
        <dbReference type="ARBA" id="ARBA00023136"/>
    </source>
</evidence>
<feature type="transmembrane region" description="Helical" evidence="11">
    <location>
        <begin position="285"/>
        <end position="302"/>
    </location>
</feature>
<accession>A0A0W0CCL4</accession>
<gene>
    <name evidence="13" type="ORF">AO440_004444</name>
</gene>
<evidence type="ECO:0000256" key="10">
    <source>
        <dbReference type="ARBA" id="ARBA00025276"/>
    </source>
</evidence>
<keyword evidence="8 11" id="KW-0496">Mitochondrion</keyword>
<evidence type="ECO:0000256" key="7">
    <source>
        <dbReference type="ARBA" id="ARBA00022989"/>
    </source>
</evidence>
<keyword evidence="11" id="KW-0694">RNA-binding</keyword>
<evidence type="ECO:0000256" key="11">
    <source>
        <dbReference type="RuleBase" id="RU367108"/>
    </source>
</evidence>
<dbReference type="GO" id="GO:0005743">
    <property type="term" value="C:mitochondrial inner membrane"/>
    <property type="evidence" value="ECO:0007669"/>
    <property type="project" value="UniProtKB-SubCell"/>
</dbReference>
<keyword evidence="7 11" id="KW-1133">Transmembrane helix</keyword>
<dbReference type="InterPro" id="IPR039627">
    <property type="entry name" value="Yme2_C"/>
</dbReference>
<protein>
    <recommendedName>
        <fullName evidence="3 11">Mitochondrial escape protein 2</fullName>
    </recommendedName>
</protein>
<comment type="similarity">
    <text evidence="2 11">Belongs to the YME2 family.</text>
</comment>
<evidence type="ECO:0000256" key="3">
    <source>
        <dbReference type="ARBA" id="ARBA00020222"/>
    </source>
</evidence>
<dbReference type="GO" id="GO:0006397">
    <property type="term" value="P:mRNA processing"/>
    <property type="evidence" value="ECO:0007669"/>
    <property type="project" value="UniProtKB-UniRule"/>
</dbReference>
<reference evidence="13 14" key="1">
    <citation type="submission" date="2015-10" db="EMBL/GenBank/DDBJ databases">
        <title>Draft genomes sequences of Candida glabrata isolates 1A, 1B, 2A, 2B, 3A and 3B.</title>
        <authorList>
            <person name="Haavelsrud O.E."/>
            <person name="Gaustad P."/>
        </authorList>
    </citation>
    <scope>NUCLEOTIDE SEQUENCE [LARGE SCALE GENOMIC DNA]</scope>
    <source>
        <strain evidence="13">910700640</strain>
    </source>
</reference>
<dbReference type="Pfam" id="PF00076">
    <property type="entry name" value="RRM_1"/>
    <property type="match status" value="1"/>
</dbReference>
<keyword evidence="4 11" id="KW-0812">Transmembrane</keyword>
<dbReference type="CDD" id="cd12433">
    <property type="entry name" value="RRM_Yme2p_like"/>
    <property type="match status" value="1"/>
</dbReference>
<sequence length="848" mass="97893">MNSITTPRMGATILRTIAPNVGVLSQVLPLGLRRVYPRGVRWVSSEIQQKDRQAGESNTATDTGVIHKTEQETLLYFDNVYARATSLWNPALWYNVLLRNQSRESVREKIKNLASPPDNPIHGLQLRSTIPVKRDGGVFATFLVPFNYTKAEVNTMIQQNTLNESKNSLFSYFTRATAFPVKGSPWIEDLKRLPSTTVIIKCQGPPLTEEEIYSLFRRYGTIIDIFPPNDTNKHFRVKYRSYRGAICAKNCVSGIEIHNTVLHLQYENVVKGHLIRNFYVTHTRIAIPVTFALLSILAVLIFDPIREFFIEQKITHQYQISWDNRYLKQLKNLTNSTVSTFKNYWGYDSSIISKRHLWEERIEKMDDLKMWLEENNNTFVLIRGPRGSGKHELVMQHTLHNRNNVLYIDCDKLIKSRTDAKFLRNAAGQLGYFPIFPWIDSVTNVLDLMVQGLTGQKSGLSETKESQFRNMLTTSLMAVRRIALKDYQSTINDAGDDVNIKEEDYLQQHPEAKPVIVIDRFEGKADINSFVYKELADWAAMLVQMNIAHVIFLTETVAANQRLSESLPNQVFKTMILSDASKANSRNYVLSELVEHYHKSLKRAKKTEEDEPTEKASPEHSQYDENDPRRYLSEELIQDIDDSLEPLGGRMLDLQAFVRRVKFGELPKEALDKMIEQASEQITQIFLSDKIDPLKSAQAWELIDLLSKNGKVYFHDIVFRPLFKAAPEIGILELENNGLITVSRDRGVLKEIRPFKPLYRAAFQYLIDDEDLKTVLMTRYHLKVINFETGRIKKWEEELRALGKINDQKLFKSRLDYLSKKITTSSDVINHCEDEIKKLSQESNNRRK</sequence>
<organism evidence="13 14">
    <name type="scientific">Candida glabrata</name>
    <name type="common">Yeast</name>
    <name type="synonym">Torulopsis glabrata</name>
    <dbReference type="NCBI Taxonomy" id="5478"/>
    <lineage>
        <taxon>Eukaryota</taxon>
        <taxon>Fungi</taxon>
        <taxon>Dikarya</taxon>
        <taxon>Ascomycota</taxon>
        <taxon>Saccharomycotina</taxon>
        <taxon>Saccharomycetes</taxon>
        <taxon>Saccharomycetales</taxon>
        <taxon>Saccharomycetaceae</taxon>
        <taxon>Nakaseomyces</taxon>
    </lineage>
</organism>
<dbReference type="VEuPathDB" id="FungiDB:CAGL0M13761g"/>
<evidence type="ECO:0000256" key="8">
    <source>
        <dbReference type="ARBA" id="ARBA00023128"/>
    </source>
</evidence>
<dbReference type="SUPFAM" id="SSF54928">
    <property type="entry name" value="RNA-binding domain, RBD"/>
    <property type="match status" value="1"/>
</dbReference>
<dbReference type="InterPro" id="IPR027417">
    <property type="entry name" value="P-loop_NTPase"/>
</dbReference>
<dbReference type="Gene3D" id="3.30.70.330">
    <property type="match status" value="1"/>
</dbReference>
<dbReference type="InterPro" id="IPR034260">
    <property type="entry name" value="Yme2_RRM"/>
</dbReference>
<feature type="region of interest" description="Disordered" evidence="12">
    <location>
        <begin position="601"/>
        <end position="628"/>
    </location>
</feature>
<dbReference type="VEuPathDB" id="FungiDB:GWK60_M13695"/>
<dbReference type="InterPro" id="IPR012677">
    <property type="entry name" value="Nucleotide-bd_a/b_plait_sf"/>
</dbReference>
<keyword evidence="5 11" id="KW-0999">Mitochondrion inner membrane</keyword>
<dbReference type="PANTHER" id="PTHR32198:SF2">
    <property type="entry name" value="MITOCHONDRIAL ESCAPE PROTEIN 2"/>
    <property type="match status" value="1"/>
</dbReference>
<dbReference type="InterPro" id="IPR000504">
    <property type="entry name" value="RRM_dom"/>
</dbReference>